<organism evidence="1 2">
    <name type="scientific">Canavalia gladiata</name>
    <name type="common">Sword bean</name>
    <name type="synonym">Dolichos gladiatus</name>
    <dbReference type="NCBI Taxonomy" id="3824"/>
    <lineage>
        <taxon>Eukaryota</taxon>
        <taxon>Viridiplantae</taxon>
        <taxon>Streptophyta</taxon>
        <taxon>Embryophyta</taxon>
        <taxon>Tracheophyta</taxon>
        <taxon>Spermatophyta</taxon>
        <taxon>Magnoliopsida</taxon>
        <taxon>eudicotyledons</taxon>
        <taxon>Gunneridae</taxon>
        <taxon>Pentapetalae</taxon>
        <taxon>rosids</taxon>
        <taxon>fabids</taxon>
        <taxon>Fabales</taxon>
        <taxon>Fabaceae</taxon>
        <taxon>Papilionoideae</taxon>
        <taxon>50 kb inversion clade</taxon>
        <taxon>NPAAA clade</taxon>
        <taxon>indigoferoid/millettioid clade</taxon>
        <taxon>Phaseoleae</taxon>
        <taxon>Canavalia</taxon>
    </lineage>
</organism>
<dbReference type="AlphaFoldDB" id="A0AAN9MZK3"/>
<reference evidence="1 2" key="1">
    <citation type="submission" date="2024-01" db="EMBL/GenBank/DDBJ databases">
        <title>The genomes of 5 underutilized Papilionoideae crops provide insights into root nodulation and disease resistanc.</title>
        <authorList>
            <person name="Jiang F."/>
        </authorList>
    </citation>
    <scope>NUCLEOTIDE SEQUENCE [LARGE SCALE GENOMIC DNA]</scope>
    <source>
        <strain evidence="1">LVBAO_FW01</strain>
        <tissue evidence="1">Leaves</tissue>
    </source>
</reference>
<name>A0AAN9MZK3_CANGL</name>
<dbReference type="Proteomes" id="UP001367508">
    <property type="component" value="Unassembled WGS sequence"/>
</dbReference>
<accession>A0AAN9MZK3</accession>
<proteinExistence type="predicted"/>
<dbReference type="EMBL" id="JAYMYQ010000001">
    <property type="protein sequence ID" value="KAK7361318.1"/>
    <property type="molecule type" value="Genomic_DNA"/>
</dbReference>
<gene>
    <name evidence="1" type="ORF">VNO77_03368</name>
</gene>
<evidence type="ECO:0000313" key="2">
    <source>
        <dbReference type="Proteomes" id="UP001367508"/>
    </source>
</evidence>
<keyword evidence="2" id="KW-1185">Reference proteome</keyword>
<protein>
    <submittedName>
        <fullName evidence="1">Uncharacterized protein</fullName>
    </submittedName>
</protein>
<sequence>MRWEGALRPGPILTYRAQFGFVTVNTQLRLSSLKALTAVFRLDSILHPFRALNACLFLSRYRALGGDQDQNGLLHRASFKVLYEHQEGYAWLMWVSVCINDIPGHSNLPGHAYICPDEPTRPAPYTCKQATGLIALELIKRL</sequence>
<comment type="caution">
    <text evidence="1">The sequence shown here is derived from an EMBL/GenBank/DDBJ whole genome shotgun (WGS) entry which is preliminary data.</text>
</comment>
<evidence type="ECO:0000313" key="1">
    <source>
        <dbReference type="EMBL" id="KAK7361318.1"/>
    </source>
</evidence>